<keyword evidence="1" id="KW-0175">Coiled coil</keyword>
<reference evidence="3" key="1">
    <citation type="journal article" date="2020" name="Stud. Mycol.">
        <title>101 Dothideomycetes genomes: a test case for predicting lifestyles and emergence of pathogens.</title>
        <authorList>
            <person name="Haridas S."/>
            <person name="Albert R."/>
            <person name="Binder M."/>
            <person name="Bloem J."/>
            <person name="Labutti K."/>
            <person name="Salamov A."/>
            <person name="Andreopoulos B."/>
            <person name="Baker S."/>
            <person name="Barry K."/>
            <person name="Bills G."/>
            <person name="Bluhm B."/>
            <person name="Cannon C."/>
            <person name="Castanera R."/>
            <person name="Culley D."/>
            <person name="Daum C."/>
            <person name="Ezra D."/>
            <person name="Gonzalez J."/>
            <person name="Henrissat B."/>
            <person name="Kuo A."/>
            <person name="Liang C."/>
            <person name="Lipzen A."/>
            <person name="Lutzoni F."/>
            <person name="Magnuson J."/>
            <person name="Mondo S."/>
            <person name="Nolan M."/>
            <person name="Ohm R."/>
            <person name="Pangilinan J."/>
            <person name="Park H.-J."/>
            <person name="Ramirez L."/>
            <person name="Alfaro M."/>
            <person name="Sun H."/>
            <person name="Tritt A."/>
            <person name="Yoshinaga Y."/>
            <person name="Zwiers L.-H."/>
            <person name="Turgeon B."/>
            <person name="Goodwin S."/>
            <person name="Spatafora J."/>
            <person name="Crous P."/>
            <person name="Grigoriev I."/>
        </authorList>
    </citation>
    <scope>NUCLEOTIDE SEQUENCE</scope>
    <source>
        <strain evidence="3">CBS 110217</strain>
    </source>
</reference>
<protein>
    <submittedName>
        <fullName evidence="3">Uncharacterized protein</fullName>
    </submittedName>
</protein>
<evidence type="ECO:0000256" key="2">
    <source>
        <dbReference type="SAM" id="MobiDB-lite"/>
    </source>
</evidence>
<evidence type="ECO:0000313" key="4">
    <source>
        <dbReference type="Proteomes" id="UP000799777"/>
    </source>
</evidence>
<dbReference type="AlphaFoldDB" id="A0A9P4HFM9"/>
<keyword evidence="4" id="KW-1185">Reference proteome</keyword>
<proteinExistence type="predicted"/>
<accession>A0A9P4HFM9</accession>
<comment type="caution">
    <text evidence="3">The sequence shown here is derived from an EMBL/GenBank/DDBJ whole genome shotgun (WGS) entry which is preliminary data.</text>
</comment>
<dbReference type="Proteomes" id="UP000799777">
    <property type="component" value="Unassembled WGS sequence"/>
</dbReference>
<dbReference type="OrthoDB" id="3800276at2759"/>
<sequence>MTTSQDYTSMPWAPCSDTTSIDTKSPSSGVATSPTNNEALLQQLLTSHAIQCDQQRRIAEVHKEMDRRIADMQRKYDQRVGDLVMELSMCRKREDAQRIVFEQTYKKGQELAKKARELHEKEARLEEKEEQLLVKRKEVDDRAAGLEDTADATKNKNSDSTCVPLDTAKLPLFVCVWKCPGTADTFRVKYHSKFDKYYFPVLTAGLIDTKHIQLLRRHDYYKGWYDAKRFADSEKAHEAARISTEQATSLIDWEHSDSEYDAGANAGVLFTWAVLSQRHSPEKCVCLDDRHWYLDTLQQTMDEEDDDFWAGFHDGRKYADTKFWDSWSKINWDAQ</sequence>
<dbReference type="EMBL" id="ML978175">
    <property type="protein sequence ID" value="KAF2032136.1"/>
    <property type="molecule type" value="Genomic_DNA"/>
</dbReference>
<name>A0A9P4HFM9_9PLEO</name>
<gene>
    <name evidence="3" type="ORF">EK21DRAFT_110345</name>
</gene>
<evidence type="ECO:0000256" key="1">
    <source>
        <dbReference type="SAM" id="Coils"/>
    </source>
</evidence>
<feature type="compositionally biased region" description="Polar residues" evidence="2">
    <location>
        <begin position="16"/>
        <end position="34"/>
    </location>
</feature>
<organism evidence="3 4">
    <name type="scientific">Setomelanomma holmii</name>
    <dbReference type="NCBI Taxonomy" id="210430"/>
    <lineage>
        <taxon>Eukaryota</taxon>
        <taxon>Fungi</taxon>
        <taxon>Dikarya</taxon>
        <taxon>Ascomycota</taxon>
        <taxon>Pezizomycotina</taxon>
        <taxon>Dothideomycetes</taxon>
        <taxon>Pleosporomycetidae</taxon>
        <taxon>Pleosporales</taxon>
        <taxon>Pleosporineae</taxon>
        <taxon>Phaeosphaeriaceae</taxon>
        <taxon>Setomelanomma</taxon>
    </lineage>
</organism>
<feature type="region of interest" description="Disordered" evidence="2">
    <location>
        <begin position="1"/>
        <end position="34"/>
    </location>
</feature>
<evidence type="ECO:0000313" key="3">
    <source>
        <dbReference type="EMBL" id="KAF2032136.1"/>
    </source>
</evidence>
<feature type="coiled-coil region" evidence="1">
    <location>
        <begin position="108"/>
        <end position="156"/>
    </location>
</feature>